<evidence type="ECO:0000313" key="3">
    <source>
        <dbReference type="Proteomes" id="UP000319148"/>
    </source>
</evidence>
<organism evidence="2 3">
    <name type="scientific">Emcibacter nanhaiensis</name>
    <dbReference type="NCBI Taxonomy" id="1505037"/>
    <lineage>
        <taxon>Bacteria</taxon>
        <taxon>Pseudomonadati</taxon>
        <taxon>Pseudomonadota</taxon>
        <taxon>Alphaproteobacteria</taxon>
        <taxon>Emcibacterales</taxon>
        <taxon>Emcibacteraceae</taxon>
        <taxon>Emcibacter</taxon>
    </lineage>
</organism>
<dbReference type="AlphaFoldDB" id="A0A501PB27"/>
<evidence type="ECO:0000313" key="2">
    <source>
        <dbReference type="EMBL" id="TPD57272.1"/>
    </source>
</evidence>
<feature type="domain" description="MoaB/Mog" evidence="1">
    <location>
        <begin position="10"/>
        <end position="170"/>
    </location>
</feature>
<dbReference type="PANTHER" id="PTHR13939:SF0">
    <property type="entry name" value="NMN AMIDOHYDROLASE-LIKE PROTEIN YFAY"/>
    <property type="match status" value="1"/>
</dbReference>
<sequence>MNRNKTVTAGMIVIGDEILSGRTRDANLNHLAHWLTEQGIQLREARVIADDGDVIVDTVNELRARYDYLFTTGGIGPTHDDITSENIARALGVPFVQNPEAYDVLKDHYGPDGLTEARLRMAMMPEGAELIDNPISRAPGIHIGNIFVLAGIPVVMQAMLLDVSKKIEGGDKMISRTIHVFRGESFFADLLGQVNDVFEEVSIGSYPFYYEQAYGATFVLRSQDEVALDEALGMLKHKIVDDGYECHDGEPAFKSRPVD</sequence>
<evidence type="ECO:0000259" key="1">
    <source>
        <dbReference type="SMART" id="SM00852"/>
    </source>
</evidence>
<comment type="caution">
    <text evidence="2">The sequence shown here is derived from an EMBL/GenBank/DDBJ whole genome shotgun (WGS) entry which is preliminary data.</text>
</comment>
<dbReference type="InterPro" id="IPR036425">
    <property type="entry name" value="MoaB/Mog-like_dom_sf"/>
</dbReference>
<keyword evidence="3" id="KW-1185">Reference proteome</keyword>
<dbReference type="RefSeq" id="WP_139941587.1">
    <property type="nucleotide sequence ID" value="NZ_JBHSYP010000005.1"/>
</dbReference>
<dbReference type="Gene3D" id="3.40.980.10">
    <property type="entry name" value="MoaB/Mog-like domain"/>
    <property type="match status" value="1"/>
</dbReference>
<gene>
    <name evidence="2" type="ORF">FIV46_14180</name>
</gene>
<dbReference type="SUPFAM" id="SSF53218">
    <property type="entry name" value="Molybdenum cofactor biosynthesis proteins"/>
    <property type="match status" value="1"/>
</dbReference>
<proteinExistence type="predicted"/>
<dbReference type="EMBL" id="VFIY01000018">
    <property type="protein sequence ID" value="TPD57272.1"/>
    <property type="molecule type" value="Genomic_DNA"/>
</dbReference>
<name>A0A501PB27_9PROT</name>
<reference evidence="3" key="1">
    <citation type="submission" date="2019-06" db="EMBL/GenBank/DDBJ databases">
        <title>The complete genome of Emcibacter congregatus ZYLT.</title>
        <authorList>
            <person name="Zhao Z."/>
        </authorList>
    </citation>
    <scope>NUCLEOTIDE SEQUENCE [LARGE SCALE GENOMIC DNA]</scope>
    <source>
        <strain evidence="3">MCCC 1A06723</strain>
    </source>
</reference>
<protein>
    <submittedName>
        <fullName evidence="2">Competence/damage-inducible protein A</fullName>
    </submittedName>
</protein>
<dbReference type="Pfam" id="PF24102">
    <property type="entry name" value="FLAD1_M"/>
    <property type="match status" value="1"/>
</dbReference>
<dbReference type="InterPro" id="IPR050101">
    <property type="entry name" value="CinA"/>
</dbReference>
<dbReference type="Pfam" id="PF00994">
    <property type="entry name" value="MoCF_biosynth"/>
    <property type="match status" value="1"/>
</dbReference>
<dbReference type="InterPro" id="IPR056596">
    <property type="entry name" value="FLAD1_M"/>
</dbReference>
<dbReference type="SMART" id="SM00852">
    <property type="entry name" value="MoCF_biosynth"/>
    <property type="match status" value="1"/>
</dbReference>
<dbReference type="PANTHER" id="PTHR13939">
    <property type="entry name" value="NICOTINAMIDE-NUCLEOTIDE AMIDOHYDROLASE PNCC"/>
    <property type="match status" value="1"/>
</dbReference>
<dbReference type="OrthoDB" id="9801454at2"/>
<dbReference type="CDD" id="cd00885">
    <property type="entry name" value="cinA"/>
    <property type="match status" value="1"/>
</dbReference>
<dbReference type="Proteomes" id="UP000319148">
    <property type="component" value="Unassembled WGS sequence"/>
</dbReference>
<dbReference type="InterPro" id="IPR001453">
    <property type="entry name" value="MoaB/Mog_dom"/>
</dbReference>
<accession>A0A501PB27</accession>